<feature type="compositionally biased region" description="Basic and acidic residues" evidence="1">
    <location>
        <begin position="22"/>
        <end position="31"/>
    </location>
</feature>
<feature type="region of interest" description="Disordered" evidence="1">
    <location>
        <begin position="21"/>
        <end position="43"/>
    </location>
</feature>
<comment type="caution">
    <text evidence="3">The sequence shown here is derived from an EMBL/GenBank/DDBJ whole genome shotgun (WGS) entry which is preliminary data.</text>
</comment>
<sequence>MDHSTRLGLVSLNHGPSTAIRGIKDETRLEGRTSPNPSPRKITRYKSPVQDIHLAHSPLDKMFDLPLELLVEIATYLRPLDIIRLARVNKISRGLFLRRSAACVWRAALRIANALPPVSTDLPDHLLAALLFLAECTICGKYTDENADFFLRVKLCAECRGTDLIPATGISFAKLLFVSPSKGTSLRSSNVCLREDYKKIKSKHEALQTTRDAQALKSWTKEQLKIVEDRSKSARLLSKWFKTWTKSRQVNQRLSRKERRQLTNARVTDIEVGMAKMGYQRSEVRHLRVLEPQKWREWVANSGPLDEQAWELLTPHLLHHLEKHRKRLRCSARQPTLDGILLRIQNRLKPISCIQPQLDIESWTLLSAPNDGSPAPEPIDSCASSPDNDIFLPSFPHNTDILLICAGVQAAMEAQTPRETFELEIQTKDSDIEHAAQAWRDVLELALLNLLPTDTRPAEVETSEYKLVLGNSRDTRPLDLLSVECRKLLRADSIFCLRTPLLSFKSRGLLYYPEDFQSQFKISDRTNLQCHDVAARIAKALLCAIELPDASYIAMNTVTRLYQCGRCDDKPVFYLWKELLQHYMEKSRANQMTTNTLGSSDPGSSEAINLDISMHDVDSVCDKPLVQLVDPAVYIPALATLSNQDHFVCLLCLHVNDPADTYVGGDNIRYYFQNVHLIDEPIEGVHYIQATPELLHILYP</sequence>
<organism evidence="3 4">
    <name type="scientific">Rhizoctonia solani</name>
    <dbReference type="NCBI Taxonomy" id="456999"/>
    <lineage>
        <taxon>Eukaryota</taxon>
        <taxon>Fungi</taxon>
        <taxon>Dikarya</taxon>
        <taxon>Basidiomycota</taxon>
        <taxon>Agaricomycotina</taxon>
        <taxon>Agaricomycetes</taxon>
        <taxon>Cantharellales</taxon>
        <taxon>Ceratobasidiaceae</taxon>
        <taxon>Rhizoctonia</taxon>
    </lineage>
</organism>
<dbReference type="CDD" id="cd09917">
    <property type="entry name" value="F-box_SF"/>
    <property type="match status" value="1"/>
</dbReference>
<evidence type="ECO:0000313" key="3">
    <source>
        <dbReference type="EMBL" id="CAE6415806.1"/>
    </source>
</evidence>
<feature type="domain" description="F-box" evidence="2">
    <location>
        <begin position="59"/>
        <end position="108"/>
    </location>
</feature>
<dbReference type="AlphaFoldDB" id="A0A8H3AFN4"/>
<reference evidence="3" key="1">
    <citation type="submission" date="2021-01" db="EMBL/GenBank/DDBJ databases">
        <authorList>
            <person name="Kaushik A."/>
        </authorList>
    </citation>
    <scope>NUCLEOTIDE SEQUENCE</scope>
    <source>
        <strain evidence="3">Type strain: AG8-Rh-89/</strain>
    </source>
</reference>
<dbReference type="SUPFAM" id="SSF81383">
    <property type="entry name" value="F-box domain"/>
    <property type="match status" value="1"/>
</dbReference>
<protein>
    <recommendedName>
        <fullName evidence="2">F-box domain-containing protein</fullName>
    </recommendedName>
</protein>
<evidence type="ECO:0000256" key="1">
    <source>
        <dbReference type="SAM" id="MobiDB-lite"/>
    </source>
</evidence>
<evidence type="ECO:0000259" key="2">
    <source>
        <dbReference type="PROSITE" id="PS50181"/>
    </source>
</evidence>
<gene>
    <name evidence="3" type="ORF">RDB_LOCUS5228</name>
</gene>
<accession>A0A8H3AFN4</accession>
<dbReference type="InterPro" id="IPR001810">
    <property type="entry name" value="F-box_dom"/>
</dbReference>
<dbReference type="PROSITE" id="PS50181">
    <property type="entry name" value="FBOX"/>
    <property type="match status" value="1"/>
</dbReference>
<dbReference type="Proteomes" id="UP000663850">
    <property type="component" value="Unassembled WGS sequence"/>
</dbReference>
<evidence type="ECO:0000313" key="4">
    <source>
        <dbReference type="Proteomes" id="UP000663850"/>
    </source>
</evidence>
<dbReference type="InterPro" id="IPR036047">
    <property type="entry name" value="F-box-like_dom_sf"/>
</dbReference>
<dbReference type="EMBL" id="CAJMWZ010000277">
    <property type="protein sequence ID" value="CAE6415806.1"/>
    <property type="molecule type" value="Genomic_DNA"/>
</dbReference>
<name>A0A8H3AFN4_9AGAM</name>
<proteinExistence type="predicted"/>